<dbReference type="InterPro" id="IPR001753">
    <property type="entry name" value="Enoyl-CoA_hydra/iso"/>
</dbReference>
<comment type="similarity">
    <text evidence="1">Belongs to the enoyl-CoA hydratase/isomerase family.</text>
</comment>
<dbReference type="OrthoDB" id="7957667at2"/>
<dbReference type="CDD" id="cd06558">
    <property type="entry name" value="crotonase-like"/>
    <property type="match status" value="1"/>
</dbReference>
<dbReference type="AlphaFoldDB" id="A0A8G2BGF9"/>
<dbReference type="Gene3D" id="3.90.226.10">
    <property type="entry name" value="2-enoyl-CoA Hydratase, Chain A, domain 1"/>
    <property type="match status" value="1"/>
</dbReference>
<dbReference type="GO" id="GO:0006635">
    <property type="term" value="P:fatty acid beta-oxidation"/>
    <property type="evidence" value="ECO:0007669"/>
    <property type="project" value="TreeGrafter"/>
</dbReference>
<gene>
    <name evidence="3" type="ORF">SAMN05660686_00475</name>
</gene>
<dbReference type="EMBL" id="FNBW01000001">
    <property type="protein sequence ID" value="SDF15240.1"/>
    <property type="molecule type" value="Genomic_DNA"/>
</dbReference>
<sequence>MTVTLALSEGIATLTIDRHKALNALNFSLISDISEKLDEVRVSDARGLLITGAGEKAFCAGADIKELMGRDLMAQKRGAEAGQATFAKIAALEIPSLALINGFAFGGGLEMALACTFRMAVPTAKMGLPEIKLGLIPGYGGTQRLPRLIGEGRALEMILTGRTVDAEEALRIGLVNRLTETADSVADAQGFLGEVTRYGLPAISFAKEAVTRALDLPIHEGLKVEADLSTLSFRTEDADEGLAAFVEKRKPTFQDR</sequence>
<organism evidence="3 4">
    <name type="scientific">Thalassobaculum litoreum DSM 18839</name>
    <dbReference type="NCBI Taxonomy" id="1123362"/>
    <lineage>
        <taxon>Bacteria</taxon>
        <taxon>Pseudomonadati</taxon>
        <taxon>Pseudomonadota</taxon>
        <taxon>Alphaproteobacteria</taxon>
        <taxon>Rhodospirillales</taxon>
        <taxon>Thalassobaculaceae</taxon>
        <taxon>Thalassobaculum</taxon>
    </lineage>
</organism>
<evidence type="ECO:0000256" key="1">
    <source>
        <dbReference type="ARBA" id="ARBA00005254"/>
    </source>
</evidence>
<dbReference type="InterPro" id="IPR029045">
    <property type="entry name" value="ClpP/crotonase-like_dom_sf"/>
</dbReference>
<dbReference type="RefSeq" id="WP_093147841.1">
    <property type="nucleotide sequence ID" value="NZ_FNBW01000001.1"/>
</dbReference>
<evidence type="ECO:0000313" key="4">
    <source>
        <dbReference type="Proteomes" id="UP000198615"/>
    </source>
</evidence>
<proteinExistence type="inferred from homology"/>
<comment type="caution">
    <text evidence="3">The sequence shown here is derived from an EMBL/GenBank/DDBJ whole genome shotgun (WGS) entry which is preliminary data.</text>
</comment>
<evidence type="ECO:0000256" key="2">
    <source>
        <dbReference type="ARBA" id="ARBA00023239"/>
    </source>
</evidence>
<dbReference type="Proteomes" id="UP000198615">
    <property type="component" value="Unassembled WGS sequence"/>
</dbReference>
<dbReference type="FunFam" id="3.90.226.10:FF:000009">
    <property type="entry name" value="Carnitinyl-CoA dehydratase"/>
    <property type="match status" value="1"/>
</dbReference>
<keyword evidence="2" id="KW-0456">Lyase</keyword>
<dbReference type="Pfam" id="PF00378">
    <property type="entry name" value="ECH_1"/>
    <property type="match status" value="1"/>
</dbReference>
<reference evidence="3 4" key="1">
    <citation type="submission" date="2016-10" db="EMBL/GenBank/DDBJ databases">
        <authorList>
            <person name="Varghese N."/>
            <person name="Submissions S."/>
        </authorList>
    </citation>
    <scope>NUCLEOTIDE SEQUENCE [LARGE SCALE GENOMIC DNA]</scope>
    <source>
        <strain evidence="3 4">DSM 18839</strain>
    </source>
</reference>
<dbReference type="FunFam" id="1.10.12.10:FF:000001">
    <property type="entry name" value="Probable enoyl-CoA hydratase, mitochondrial"/>
    <property type="match status" value="1"/>
</dbReference>
<accession>A0A8G2BGF9</accession>
<protein>
    <submittedName>
        <fullName evidence="3">Enoyl-CoA hydratase</fullName>
    </submittedName>
</protein>
<keyword evidence="4" id="KW-1185">Reference proteome</keyword>
<name>A0A8G2BGF9_9PROT</name>
<dbReference type="PANTHER" id="PTHR11941:SF54">
    <property type="entry name" value="ENOYL-COA HYDRATASE, MITOCHONDRIAL"/>
    <property type="match status" value="1"/>
</dbReference>
<dbReference type="Gene3D" id="1.10.12.10">
    <property type="entry name" value="Lyase 2-enoyl-coa Hydratase, Chain A, domain 2"/>
    <property type="match status" value="1"/>
</dbReference>
<evidence type="ECO:0000313" key="3">
    <source>
        <dbReference type="EMBL" id="SDF15240.1"/>
    </source>
</evidence>
<dbReference type="GO" id="GO:0016836">
    <property type="term" value="F:hydro-lyase activity"/>
    <property type="evidence" value="ECO:0007669"/>
    <property type="project" value="UniProtKB-ARBA"/>
</dbReference>
<dbReference type="SUPFAM" id="SSF52096">
    <property type="entry name" value="ClpP/crotonase"/>
    <property type="match status" value="1"/>
</dbReference>
<dbReference type="InterPro" id="IPR014748">
    <property type="entry name" value="Enoyl-CoA_hydra_C"/>
</dbReference>
<dbReference type="PANTHER" id="PTHR11941">
    <property type="entry name" value="ENOYL-COA HYDRATASE-RELATED"/>
    <property type="match status" value="1"/>
</dbReference>